<keyword evidence="1" id="KW-0732">Signal</keyword>
<dbReference type="Proteomes" id="UP000680206">
    <property type="component" value="Unassembled WGS sequence"/>
</dbReference>
<protein>
    <recommendedName>
        <fullName evidence="4">Lipoprotein</fullName>
    </recommendedName>
</protein>
<keyword evidence="3" id="KW-1185">Reference proteome</keyword>
<feature type="signal peptide" evidence="1">
    <location>
        <begin position="1"/>
        <end position="19"/>
    </location>
</feature>
<proteinExistence type="predicted"/>
<name>A0ABS3S0X3_9ACTN</name>
<evidence type="ECO:0000313" key="3">
    <source>
        <dbReference type="Proteomes" id="UP000680206"/>
    </source>
</evidence>
<dbReference type="PROSITE" id="PS51257">
    <property type="entry name" value="PROKAR_LIPOPROTEIN"/>
    <property type="match status" value="1"/>
</dbReference>
<evidence type="ECO:0000256" key="1">
    <source>
        <dbReference type="SAM" id="SignalP"/>
    </source>
</evidence>
<dbReference type="EMBL" id="JAGEPF010000023">
    <property type="protein sequence ID" value="MBO2462659.1"/>
    <property type="molecule type" value="Genomic_DNA"/>
</dbReference>
<feature type="chain" id="PRO_5046031551" description="Lipoprotein" evidence="1">
    <location>
        <begin position="20"/>
        <end position="91"/>
    </location>
</feature>
<comment type="caution">
    <text evidence="2">The sequence shown here is derived from an EMBL/GenBank/DDBJ whole genome shotgun (WGS) entry which is preliminary data.</text>
</comment>
<gene>
    <name evidence="2" type="ORF">J4709_34335</name>
</gene>
<evidence type="ECO:0008006" key="4">
    <source>
        <dbReference type="Google" id="ProtNLM"/>
    </source>
</evidence>
<dbReference type="RefSeq" id="WP_208247128.1">
    <property type="nucleotide sequence ID" value="NZ_JAGEPF010000023.1"/>
</dbReference>
<organism evidence="2 3">
    <name type="scientific">Actinomadura violacea</name>
    <dbReference type="NCBI Taxonomy" id="2819934"/>
    <lineage>
        <taxon>Bacteria</taxon>
        <taxon>Bacillati</taxon>
        <taxon>Actinomycetota</taxon>
        <taxon>Actinomycetes</taxon>
        <taxon>Streptosporangiales</taxon>
        <taxon>Thermomonosporaceae</taxon>
        <taxon>Actinomadura</taxon>
    </lineage>
</organism>
<reference evidence="2 3" key="1">
    <citation type="submission" date="2021-03" db="EMBL/GenBank/DDBJ databases">
        <title>Actinomadura violae sp. nov., isolated from lichen in Thailand.</title>
        <authorList>
            <person name="Kanchanasin P."/>
            <person name="Saeng-In P."/>
            <person name="Phongsopitanun W."/>
            <person name="Yuki M."/>
            <person name="Kudo T."/>
            <person name="Ohkuma M."/>
            <person name="Tanasupawat S."/>
        </authorList>
    </citation>
    <scope>NUCLEOTIDE SEQUENCE [LARGE SCALE GENOMIC DNA]</scope>
    <source>
        <strain evidence="2 3">LCR2-06</strain>
    </source>
</reference>
<evidence type="ECO:0000313" key="2">
    <source>
        <dbReference type="EMBL" id="MBO2462659.1"/>
    </source>
</evidence>
<accession>A0ABS3S0X3</accession>
<sequence>MRTSLLVIAILLATLTACGTPEEDKIVVKNLKQSGSSATYAKVRDGAANTKRETGAYDCAEFAASIAHDVEFPAGRDLYIKACEEGQKQVN</sequence>